<evidence type="ECO:0000313" key="8">
    <source>
        <dbReference type="EMBL" id="KYF73095.1"/>
    </source>
</evidence>
<reference evidence="8 9" key="1">
    <citation type="submission" date="2014-02" db="EMBL/GenBank/DDBJ databases">
        <title>The small core and large imbalanced accessory genome model reveals a collaborative survival strategy of Sorangium cellulosum strains in nature.</title>
        <authorList>
            <person name="Han K."/>
            <person name="Peng R."/>
            <person name="Blom J."/>
            <person name="Li Y.-Z."/>
        </authorList>
    </citation>
    <scope>NUCLEOTIDE SEQUENCE [LARGE SCALE GENOMIC DNA]</scope>
    <source>
        <strain evidence="8 9">So0008-312</strain>
    </source>
</reference>
<dbReference type="Gene3D" id="1.10.510.10">
    <property type="entry name" value="Transferase(Phosphotransferase) domain 1"/>
    <property type="match status" value="1"/>
</dbReference>
<dbReference type="InterPro" id="IPR011009">
    <property type="entry name" value="Kinase-like_dom_sf"/>
</dbReference>
<dbReference type="AlphaFoldDB" id="A0A150QYS4"/>
<comment type="caution">
    <text evidence="8">The sequence shown here is derived from an EMBL/GenBank/DDBJ whole genome shotgun (WGS) entry which is preliminary data.</text>
</comment>
<evidence type="ECO:0000259" key="7">
    <source>
        <dbReference type="PROSITE" id="PS50011"/>
    </source>
</evidence>
<dbReference type="PROSITE" id="PS00107">
    <property type="entry name" value="PROTEIN_KINASE_ATP"/>
    <property type="match status" value="1"/>
</dbReference>
<dbReference type="InterPro" id="IPR000719">
    <property type="entry name" value="Prot_kinase_dom"/>
</dbReference>
<dbReference type="PANTHER" id="PTHR43289:SF6">
    <property type="entry name" value="SERINE_THREONINE-PROTEIN KINASE NEKL-3"/>
    <property type="match status" value="1"/>
</dbReference>
<dbReference type="Gene3D" id="3.30.200.20">
    <property type="entry name" value="Phosphorylase Kinase, domain 1"/>
    <property type="match status" value="1"/>
</dbReference>
<dbReference type="GO" id="GO:0004674">
    <property type="term" value="F:protein serine/threonine kinase activity"/>
    <property type="evidence" value="ECO:0007669"/>
    <property type="project" value="TreeGrafter"/>
</dbReference>
<dbReference type="InterPro" id="IPR017441">
    <property type="entry name" value="Protein_kinase_ATP_BS"/>
</dbReference>
<dbReference type="PROSITE" id="PS00108">
    <property type="entry name" value="PROTEIN_KINASE_ST"/>
    <property type="match status" value="1"/>
</dbReference>
<dbReference type="PANTHER" id="PTHR43289">
    <property type="entry name" value="MITOGEN-ACTIVATED PROTEIN KINASE KINASE KINASE 20-RELATED"/>
    <property type="match status" value="1"/>
</dbReference>
<keyword evidence="1" id="KW-0808">Transferase</keyword>
<dbReference type="EMBL" id="JEMA01000214">
    <property type="protein sequence ID" value="KYF73095.1"/>
    <property type="molecule type" value="Genomic_DNA"/>
</dbReference>
<dbReference type="InterPro" id="IPR008271">
    <property type="entry name" value="Ser/Thr_kinase_AS"/>
</dbReference>
<feature type="domain" description="Protein kinase" evidence="7">
    <location>
        <begin position="62"/>
        <end position="323"/>
    </location>
</feature>
<keyword evidence="3 8" id="KW-0418">Kinase</keyword>
<dbReference type="SUPFAM" id="SSF56112">
    <property type="entry name" value="Protein kinase-like (PK-like)"/>
    <property type="match status" value="1"/>
</dbReference>
<evidence type="ECO:0000313" key="9">
    <source>
        <dbReference type="Proteomes" id="UP000075260"/>
    </source>
</evidence>
<name>A0A150QYS4_SORCE</name>
<keyword evidence="2 5" id="KW-0547">Nucleotide-binding</keyword>
<evidence type="ECO:0000256" key="5">
    <source>
        <dbReference type="PROSITE-ProRule" id="PRU10141"/>
    </source>
</evidence>
<dbReference type="Pfam" id="PF00069">
    <property type="entry name" value="Pkinase"/>
    <property type="match status" value="1"/>
</dbReference>
<feature type="binding site" evidence="5">
    <location>
        <position position="91"/>
    </location>
    <ligand>
        <name>ATP</name>
        <dbReference type="ChEBI" id="CHEBI:30616"/>
    </ligand>
</feature>
<accession>A0A150QYS4</accession>
<protein>
    <submittedName>
        <fullName evidence="8">Protein kinase</fullName>
    </submittedName>
</protein>
<organism evidence="8 9">
    <name type="scientific">Sorangium cellulosum</name>
    <name type="common">Polyangium cellulosum</name>
    <dbReference type="NCBI Taxonomy" id="56"/>
    <lineage>
        <taxon>Bacteria</taxon>
        <taxon>Pseudomonadati</taxon>
        <taxon>Myxococcota</taxon>
        <taxon>Polyangia</taxon>
        <taxon>Polyangiales</taxon>
        <taxon>Polyangiaceae</taxon>
        <taxon>Sorangium</taxon>
    </lineage>
</organism>
<dbReference type="Proteomes" id="UP000075260">
    <property type="component" value="Unassembled WGS sequence"/>
</dbReference>
<keyword evidence="4 5" id="KW-0067">ATP-binding</keyword>
<dbReference type="GO" id="GO:0005524">
    <property type="term" value="F:ATP binding"/>
    <property type="evidence" value="ECO:0007669"/>
    <property type="project" value="UniProtKB-UniRule"/>
</dbReference>
<evidence type="ECO:0000256" key="2">
    <source>
        <dbReference type="ARBA" id="ARBA00022741"/>
    </source>
</evidence>
<evidence type="ECO:0000256" key="6">
    <source>
        <dbReference type="SAM" id="MobiDB-lite"/>
    </source>
</evidence>
<proteinExistence type="predicted"/>
<feature type="region of interest" description="Disordered" evidence="6">
    <location>
        <begin position="1"/>
        <end position="24"/>
    </location>
</feature>
<evidence type="ECO:0000256" key="1">
    <source>
        <dbReference type="ARBA" id="ARBA00022679"/>
    </source>
</evidence>
<dbReference type="CDD" id="cd14014">
    <property type="entry name" value="STKc_PknB_like"/>
    <property type="match status" value="1"/>
</dbReference>
<dbReference type="OrthoDB" id="5485607at2"/>
<gene>
    <name evidence="8" type="ORF">BE15_18130</name>
</gene>
<dbReference type="SMART" id="SM00220">
    <property type="entry name" value="S_TKc"/>
    <property type="match status" value="1"/>
</dbReference>
<sequence>MVPSVGPSMASEDPDTLPGAGSRVDPTVRTALATLAVPSAPAVVVGELAVAALPPGARAGAYVLEEPLGAGGFSVIYRATHAVHGALAAVKVLHPELSVLPDVVVRFQREVETVRRLRHPGIVEVFEQGQLEDGRPYYAMELLAGISLDQHLRARGRLSPEETLAVLEPLCDALEAAHAQAVVHRDLKASNVFLEEGGRRRVVLLDFGVAKLLDAPGPSLTSSREVVGSPSCVSPEQLLGHAVDVRADVYALGALAYRMLVGEPLFAGDLGALLRQLHLYASPPRPSAKARLSRAFDEVLLRAVAKDPAARPPTAAAFLADFRGALEVARGAVVEAAPGARARPGVAVHAEVGAAPEALDPPDDRLLADLEAILPFVAAELSEAGLSPAAETGNSLLFTAERPGEAAADREARRRAVDAALGIFRRLAGRPGRDPRVYVRLSVHAGELLVGPSGELLGGALAEVGGWAPEGTEEGVFASPEALAGLEIAAGTPAAGGAMRLLAGA</sequence>
<evidence type="ECO:0000256" key="4">
    <source>
        <dbReference type="ARBA" id="ARBA00022840"/>
    </source>
</evidence>
<evidence type="ECO:0000256" key="3">
    <source>
        <dbReference type="ARBA" id="ARBA00022777"/>
    </source>
</evidence>
<dbReference type="PROSITE" id="PS50011">
    <property type="entry name" value="PROTEIN_KINASE_DOM"/>
    <property type="match status" value="1"/>
</dbReference>